<dbReference type="RefSeq" id="WP_221875596.1">
    <property type="nucleotide sequence ID" value="NZ_JACWFH010000036.1"/>
</dbReference>
<evidence type="ECO:0000313" key="2">
    <source>
        <dbReference type="Proteomes" id="UP000769780"/>
    </source>
</evidence>
<evidence type="ECO:0000313" key="1">
    <source>
        <dbReference type="EMBL" id="MBY0099376.1"/>
    </source>
</evidence>
<accession>A0ABS7KBF9</accession>
<dbReference type="Proteomes" id="UP000769780">
    <property type="component" value="Unassembled WGS sequence"/>
</dbReference>
<dbReference type="EMBL" id="JACWFH010000036">
    <property type="protein sequence ID" value="MBY0099376.1"/>
    <property type="molecule type" value="Genomic_DNA"/>
</dbReference>
<gene>
    <name evidence="1" type="ORF">H0185_21650</name>
</gene>
<protein>
    <submittedName>
        <fullName evidence="1">Uncharacterized protein</fullName>
    </submittedName>
</protein>
<name>A0ABS7KBF9_9BACI</name>
<sequence length="128" mass="14851">MQLVEYGKELKRIGKEISEISGETEKSPLSDHLNKNIAICKRTVQKLKGIEPPPFLRVEHKNLTTVFERLITAYSLQLESAKNERHHYSSDLDVKGKAMVEEETQKIWPIFIAILTNSNHFMFQKNQK</sequence>
<keyword evidence="2" id="KW-1185">Reference proteome</keyword>
<organism evidence="1 2">
    <name type="scientific">Mesobacillus maritimus</name>
    <dbReference type="NCBI Taxonomy" id="1643336"/>
    <lineage>
        <taxon>Bacteria</taxon>
        <taxon>Bacillati</taxon>
        <taxon>Bacillota</taxon>
        <taxon>Bacilli</taxon>
        <taxon>Bacillales</taxon>
        <taxon>Bacillaceae</taxon>
        <taxon>Mesobacillus</taxon>
    </lineage>
</organism>
<proteinExistence type="predicted"/>
<comment type="caution">
    <text evidence="1">The sequence shown here is derived from an EMBL/GenBank/DDBJ whole genome shotgun (WGS) entry which is preliminary data.</text>
</comment>
<reference evidence="1 2" key="1">
    <citation type="submission" date="2020-07" db="EMBL/GenBank/DDBJ databases">
        <title>Fungal Genomes of the International Space Station.</title>
        <authorList>
            <person name="Seuylemezian A."/>
            <person name="Singh N.K."/>
            <person name="Wood J."/>
            <person name="Venkateswaran K."/>
        </authorList>
    </citation>
    <scope>NUCLEOTIDE SEQUENCE [LARGE SCALE GENOMIC DNA]</scope>
    <source>
        <strain evidence="1 2">PL-B2</strain>
    </source>
</reference>